<gene>
    <name evidence="5" type="ORF">YM304_41770</name>
</gene>
<keyword evidence="6" id="KW-1185">Reference proteome</keyword>
<protein>
    <submittedName>
        <fullName evidence="5">Putative HxlR family transcriptional regulator</fullName>
    </submittedName>
</protein>
<dbReference type="Pfam" id="PF01638">
    <property type="entry name" value="HxlR"/>
    <property type="match status" value="1"/>
</dbReference>
<evidence type="ECO:0000313" key="5">
    <source>
        <dbReference type="EMBL" id="BAN04491.1"/>
    </source>
</evidence>
<evidence type="ECO:0000259" key="4">
    <source>
        <dbReference type="PROSITE" id="PS51118"/>
    </source>
</evidence>
<dbReference type="OrthoDB" id="9792527at2"/>
<evidence type="ECO:0000313" key="6">
    <source>
        <dbReference type="Proteomes" id="UP000011863"/>
    </source>
</evidence>
<dbReference type="RefSeq" id="WP_015443738.1">
    <property type="nucleotide sequence ID" value="NC_020520.1"/>
</dbReference>
<name>A0A6C7EDF1_ILUCY</name>
<dbReference type="AlphaFoldDB" id="A0A6C7EDF1"/>
<evidence type="ECO:0000256" key="2">
    <source>
        <dbReference type="ARBA" id="ARBA00023125"/>
    </source>
</evidence>
<feature type="domain" description="HTH hxlR-type" evidence="4">
    <location>
        <begin position="11"/>
        <end position="108"/>
    </location>
</feature>
<sequence>MRRKSFADMNCSVARTLDVVGDPWTLLVVRDLFRGIARFDDLQESLGIARNTLTARLTQLVGNGIVERVEYQPHPPRYDYRLTRKGRALGPVLLTLMAWGDEWGDMGEPLVVTVDRTTGRRVTPVFVDEETGLPLTDGRFETRAADA</sequence>
<dbReference type="Gene3D" id="1.10.10.10">
    <property type="entry name" value="Winged helix-like DNA-binding domain superfamily/Winged helix DNA-binding domain"/>
    <property type="match status" value="1"/>
</dbReference>
<dbReference type="SUPFAM" id="SSF46785">
    <property type="entry name" value="Winged helix' DNA-binding domain"/>
    <property type="match status" value="1"/>
</dbReference>
<keyword evidence="3" id="KW-0804">Transcription</keyword>
<dbReference type="CDD" id="cd00090">
    <property type="entry name" value="HTH_ARSR"/>
    <property type="match status" value="1"/>
</dbReference>
<keyword evidence="2" id="KW-0238">DNA-binding</keyword>
<dbReference type="Proteomes" id="UP000011863">
    <property type="component" value="Chromosome"/>
</dbReference>
<dbReference type="InterPro" id="IPR036390">
    <property type="entry name" value="WH_DNA-bd_sf"/>
</dbReference>
<dbReference type="PROSITE" id="PS51118">
    <property type="entry name" value="HTH_HXLR"/>
    <property type="match status" value="1"/>
</dbReference>
<dbReference type="PANTHER" id="PTHR33204">
    <property type="entry name" value="TRANSCRIPTIONAL REGULATOR, MARR FAMILY"/>
    <property type="match status" value="1"/>
</dbReference>
<proteinExistence type="predicted"/>
<keyword evidence="1" id="KW-0805">Transcription regulation</keyword>
<evidence type="ECO:0000256" key="3">
    <source>
        <dbReference type="ARBA" id="ARBA00023163"/>
    </source>
</evidence>
<organism evidence="5 6">
    <name type="scientific">Ilumatobacter coccineus (strain NBRC 103263 / KCTC 29153 / YM16-304)</name>
    <dbReference type="NCBI Taxonomy" id="1313172"/>
    <lineage>
        <taxon>Bacteria</taxon>
        <taxon>Bacillati</taxon>
        <taxon>Actinomycetota</taxon>
        <taxon>Acidimicrobiia</taxon>
        <taxon>Acidimicrobiales</taxon>
        <taxon>Ilumatobacteraceae</taxon>
        <taxon>Ilumatobacter</taxon>
    </lineage>
</organism>
<dbReference type="PANTHER" id="PTHR33204:SF18">
    <property type="entry name" value="TRANSCRIPTIONAL REGULATORY PROTEIN"/>
    <property type="match status" value="1"/>
</dbReference>
<dbReference type="EMBL" id="AP012057">
    <property type="protein sequence ID" value="BAN04491.1"/>
    <property type="molecule type" value="Genomic_DNA"/>
</dbReference>
<dbReference type="GO" id="GO:0003677">
    <property type="term" value="F:DNA binding"/>
    <property type="evidence" value="ECO:0007669"/>
    <property type="project" value="UniProtKB-KW"/>
</dbReference>
<reference evidence="5 6" key="1">
    <citation type="journal article" date="2013" name="Int. J. Syst. Evol. Microbiol.">
        <title>Ilumatobacter nonamiense sp. nov. and Ilumatobacter coccineum sp. nov., isolated from seashore sand.</title>
        <authorList>
            <person name="Matsumoto A."/>
            <person name="Kasai H."/>
            <person name="Matsuo Y."/>
            <person name="Shizuri Y."/>
            <person name="Ichikawa N."/>
            <person name="Fujita N."/>
            <person name="Omura S."/>
            <person name="Takahashi Y."/>
        </authorList>
    </citation>
    <scope>NUCLEOTIDE SEQUENCE [LARGE SCALE GENOMIC DNA]</scope>
    <source>
        <strain evidence="6">NBRC 103263 / KCTC 29153 / YM16-304</strain>
    </source>
</reference>
<dbReference type="InterPro" id="IPR036388">
    <property type="entry name" value="WH-like_DNA-bd_sf"/>
</dbReference>
<accession>A0A6C7EDF1</accession>
<dbReference type="KEGG" id="aym:YM304_41770"/>
<evidence type="ECO:0000256" key="1">
    <source>
        <dbReference type="ARBA" id="ARBA00023015"/>
    </source>
</evidence>
<dbReference type="InterPro" id="IPR002577">
    <property type="entry name" value="HTH_HxlR"/>
</dbReference>
<dbReference type="InterPro" id="IPR011991">
    <property type="entry name" value="ArsR-like_HTH"/>
</dbReference>